<dbReference type="GO" id="GO:0015658">
    <property type="term" value="F:branched-chain amino acid transmembrane transporter activity"/>
    <property type="evidence" value="ECO:0007669"/>
    <property type="project" value="InterPro"/>
</dbReference>
<evidence type="ECO:0000256" key="4">
    <source>
        <dbReference type="ARBA" id="ARBA00022989"/>
    </source>
</evidence>
<dbReference type="InterPro" id="IPR043428">
    <property type="entry name" value="LivM-like"/>
</dbReference>
<evidence type="ECO:0000256" key="6">
    <source>
        <dbReference type="SAM" id="Phobius"/>
    </source>
</evidence>
<organism evidence="7 8">
    <name type="scientific">Antarcticimicrobium sediminis</name>
    <dbReference type="NCBI Taxonomy" id="2546227"/>
    <lineage>
        <taxon>Bacteria</taxon>
        <taxon>Pseudomonadati</taxon>
        <taxon>Pseudomonadota</taxon>
        <taxon>Alphaproteobacteria</taxon>
        <taxon>Rhodobacterales</taxon>
        <taxon>Paracoccaceae</taxon>
        <taxon>Antarcticimicrobium</taxon>
    </lineage>
</organism>
<name>A0A4R5ET55_9RHOB</name>
<dbReference type="GO" id="GO:0005886">
    <property type="term" value="C:plasma membrane"/>
    <property type="evidence" value="ECO:0007669"/>
    <property type="project" value="UniProtKB-SubCell"/>
</dbReference>
<feature type="transmembrane region" description="Helical" evidence="6">
    <location>
        <begin position="100"/>
        <end position="121"/>
    </location>
</feature>
<feature type="transmembrane region" description="Helical" evidence="6">
    <location>
        <begin position="37"/>
        <end position="54"/>
    </location>
</feature>
<dbReference type="PANTHER" id="PTHR30482:SF17">
    <property type="entry name" value="ABC TRANSPORTER ATP-BINDING PROTEIN"/>
    <property type="match status" value="1"/>
</dbReference>
<dbReference type="PANTHER" id="PTHR30482">
    <property type="entry name" value="HIGH-AFFINITY BRANCHED-CHAIN AMINO ACID TRANSPORT SYSTEM PERMEASE"/>
    <property type="match status" value="1"/>
</dbReference>
<gene>
    <name evidence="7" type="ORF">E1B25_10500</name>
</gene>
<keyword evidence="4 6" id="KW-1133">Transmembrane helix</keyword>
<feature type="transmembrane region" description="Helical" evidence="6">
    <location>
        <begin position="260"/>
        <end position="285"/>
    </location>
</feature>
<evidence type="ECO:0000256" key="2">
    <source>
        <dbReference type="ARBA" id="ARBA00022475"/>
    </source>
</evidence>
<accession>A0A4R5ET55</accession>
<comment type="subcellular location">
    <subcellularLocation>
        <location evidence="1">Cell membrane</location>
        <topology evidence="1">Multi-pass membrane protein</topology>
    </subcellularLocation>
</comment>
<dbReference type="Proteomes" id="UP000294662">
    <property type="component" value="Unassembled WGS sequence"/>
</dbReference>
<dbReference type="CDD" id="cd06581">
    <property type="entry name" value="TM_PBP1_LivM_like"/>
    <property type="match status" value="1"/>
</dbReference>
<feature type="transmembrane region" description="Helical" evidence="6">
    <location>
        <begin position="128"/>
        <end position="149"/>
    </location>
</feature>
<comment type="caution">
    <text evidence="7">The sequence shown here is derived from an EMBL/GenBank/DDBJ whole genome shotgun (WGS) entry which is preliminary data.</text>
</comment>
<feature type="transmembrane region" description="Helical" evidence="6">
    <location>
        <begin position="219"/>
        <end position="240"/>
    </location>
</feature>
<evidence type="ECO:0000256" key="3">
    <source>
        <dbReference type="ARBA" id="ARBA00022692"/>
    </source>
</evidence>
<evidence type="ECO:0000256" key="5">
    <source>
        <dbReference type="ARBA" id="ARBA00023136"/>
    </source>
</evidence>
<feature type="transmembrane region" description="Helical" evidence="6">
    <location>
        <begin position="61"/>
        <end position="80"/>
    </location>
</feature>
<dbReference type="AlphaFoldDB" id="A0A4R5ET55"/>
<keyword evidence="8" id="KW-1185">Reference proteome</keyword>
<dbReference type="OrthoDB" id="9804361at2"/>
<dbReference type="Pfam" id="PF02653">
    <property type="entry name" value="BPD_transp_2"/>
    <property type="match status" value="1"/>
</dbReference>
<keyword evidence="2" id="KW-1003">Cell membrane</keyword>
<sequence length="328" mass="34898">MKSSLLRWLAVLVVLALLLALPWIAKAAGSSATILLATRILIFAIAAGSLNLVLGIGGMVSFGHAAFFGIGGYVVAILGFHHADGSLFMGLVPGTNQLLIALPVAVLVTAIFAALIGALSLRTGGVQFIMITLAFAQMAFFLFSALTTYGGEDGLMMRRPNEFLGLNLRQRPTMYFVALGAAALCFFGFYRFMNSSFCTVLDGLRQNPRRMAAIGIAPYRYRLLAFVLSGAGTGLAGALMANVLRFTSPDMLSWNLSGQFMIMVILGGVGTLWGPLIGAAVLLILEDKLNGLTEHWPLILGLLLLVVVLRTPGGLMALTSQVTGRMRK</sequence>
<evidence type="ECO:0000313" key="7">
    <source>
        <dbReference type="EMBL" id="TDE38049.1"/>
    </source>
</evidence>
<dbReference type="InterPro" id="IPR001851">
    <property type="entry name" value="ABC_transp_permease"/>
</dbReference>
<feature type="transmembrane region" description="Helical" evidence="6">
    <location>
        <begin position="173"/>
        <end position="192"/>
    </location>
</feature>
<keyword evidence="3 6" id="KW-0812">Transmembrane</keyword>
<dbReference type="EMBL" id="SMFP01000006">
    <property type="protein sequence ID" value="TDE38049.1"/>
    <property type="molecule type" value="Genomic_DNA"/>
</dbReference>
<keyword evidence="5 6" id="KW-0472">Membrane</keyword>
<evidence type="ECO:0000256" key="1">
    <source>
        <dbReference type="ARBA" id="ARBA00004651"/>
    </source>
</evidence>
<protein>
    <submittedName>
        <fullName evidence="7">Branched-chain amino acid ABC transporter permease</fullName>
    </submittedName>
</protein>
<evidence type="ECO:0000313" key="8">
    <source>
        <dbReference type="Proteomes" id="UP000294662"/>
    </source>
</evidence>
<proteinExistence type="predicted"/>
<reference evidence="7 8" key="1">
    <citation type="submission" date="2019-03" db="EMBL/GenBank/DDBJ databases">
        <authorList>
            <person name="Zhang S."/>
        </authorList>
    </citation>
    <scope>NUCLEOTIDE SEQUENCE [LARGE SCALE GENOMIC DNA]</scope>
    <source>
        <strain evidence="7 8">S4J41</strain>
    </source>
</reference>
<feature type="transmembrane region" description="Helical" evidence="6">
    <location>
        <begin position="297"/>
        <end position="318"/>
    </location>
</feature>